<gene>
    <name evidence="2" type="ORF">KP509_10G038700</name>
</gene>
<dbReference type="SUPFAM" id="SSF81383">
    <property type="entry name" value="F-box domain"/>
    <property type="match status" value="1"/>
</dbReference>
<evidence type="ECO:0000313" key="2">
    <source>
        <dbReference type="EMBL" id="KAH7427314.1"/>
    </source>
</evidence>
<protein>
    <recommendedName>
        <fullName evidence="1">F-box domain-containing protein</fullName>
    </recommendedName>
</protein>
<comment type="caution">
    <text evidence="2">The sequence shown here is derived from an EMBL/GenBank/DDBJ whole genome shotgun (WGS) entry which is preliminary data.</text>
</comment>
<dbReference type="InterPro" id="IPR001810">
    <property type="entry name" value="F-box_dom"/>
</dbReference>
<name>A0A8T2U120_CERRI</name>
<dbReference type="InterPro" id="IPR044207">
    <property type="entry name" value="At5g39250-like"/>
</dbReference>
<accession>A0A8T2U120</accession>
<dbReference type="Proteomes" id="UP000825935">
    <property type="component" value="Chromosome 10"/>
</dbReference>
<keyword evidence="3" id="KW-1185">Reference proteome</keyword>
<reference evidence="2" key="1">
    <citation type="submission" date="2021-08" db="EMBL/GenBank/DDBJ databases">
        <title>WGS assembly of Ceratopteris richardii.</title>
        <authorList>
            <person name="Marchant D.B."/>
            <person name="Chen G."/>
            <person name="Jenkins J."/>
            <person name="Shu S."/>
            <person name="Leebens-Mack J."/>
            <person name="Grimwood J."/>
            <person name="Schmutz J."/>
            <person name="Soltis P."/>
            <person name="Soltis D."/>
            <person name="Chen Z.-H."/>
        </authorList>
    </citation>
    <scope>NUCLEOTIDE SEQUENCE</scope>
    <source>
        <strain evidence="2">Whitten #5841</strain>
        <tissue evidence="2">Leaf</tissue>
    </source>
</reference>
<dbReference type="EMBL" id="CM035415">
    <property type="protein sequence ID" value="KAH7427314.1"/>
    <property type="molecule type" value="Genomic_DNA"/>
</dbReference>
<evidence type="ECO:0000259" key="1">
    <source>
        <dbReference type="Pfam" id="PF12937"/>
    </source>
</evidence>
<dbReference type="PANTHER" id="PTHR47722">
    <property type="entry name" value="EXPRESSED PROTEIN"/>
    <property type="match status" value="1"/>
</dbReference>
<evidence type="ECO:0000313" key="3">
    <source>
        <dbReference type="Proteomes" id="UP000825935"/>
    </source>
</evidence>
<dbReference type="Pfam" id="PF12937">
    <property type="entry name" value="F-box-like"/>
    <property type="match status" value="1"/>
</dbReference>
<dbReference type="InterPro" id="IPR036047">
    <property type="entry name" value="F-box-like_dom_sf"/>
</dbReference>
<sequence>MESLELLHLVFARLEARDLAMACCCSRAWNEAGSSNHLWRTLCVKKWPGCEKLVGKKAIADMGGYKVFYGRRAMASMGRTKGLQAKPWLRLEHLTFFVDLTYKGSAVISEALPGTVMKAGDGLSFAVRIEPSVVTEAVLPRQALTPFFYQGQLYYEQPFQAVHASDYWLNWSVVRSTDHRMACLLDCAPLAASSDDFEMPWGPAAADAIGAGDASLQRSALPLLFQGELSAGAAGHAAMPGGAAALLQCHSARLLTRSPFVSFGCLDCRPLWGNTLSHPMQFKLVELHLGVWQRCHSRPPLLDSVLLTLEQLDWK</sequence>
<proteinExistence type="predicted"/>
<feature type="domain" description="F-box" evidence="1">
    <location>
        <begin position="5"/>
        <end position="44"/>
    </location>
</feature>
<dbReference type="AlphaFoldDB" id="A0A8T2U120"/>
<dbReference type="OrthoDB" id="1905685at2759"/>
<dbReference type="OMA" id="LNWSVVR"/>
<organism evidence="2 3">
    <name type="scientific">Ceratopteris richardii</name>
    <name type="common">Triangle waterfern</name>
    <dbReference type="NCBI Taxonomy" id="49495"/>
    <lineage>
        <taxon>Eukaryota</taxon>
        <taxon>Viridiplantae</taxon>
        <taxon>Streptophyta</taxon>
        <taxon>Embryophyta</taxon>
        <taxon>Tracheophyta</taxon>
        <taxon>Polypodiopsida</taxon>
        <taxon>Polypodiidae</taxon>
        <taxon>Polypodiales</taxon>
        <taxon>Pteridineae</taxon>
        <taxon>Pteridaceae</taxon>
        <taxon>Parkerioideae</taxon>
        <taxon>Ceratopteris</taxon>
    </lineage>
</organism>
<dbReference type="PANTHER" id="PTHR47722:SF1">
    <property type="entry name" value="F-BOX DOMAIN CONTAINING PROTEIN, EXPRESSED"/>
    <property type="match status" value="1"/>
</dbReference>
<dbReference type="Gene3D" id="1.20.1280.50">
    <property type="match status" value="1"/>
</dbReference>